<reference evidence="1" key="1">
    <citation type="submission" date="2023-08" db="EMBL/GenBank/DDBJ databases">
        <authorList>
            <person name="Alioto T."/>
            <person name="Alioto T."/>
            <person name="Gomez Garrido J."/>
        </authorList>
    </citation>
    <scope>NUCLEOTIDE SEQUENCE</scope>
</reference>
<name>A0AAV1G656_XYRNO</name>
<gene>
    <name evidence="1" type="ORF">XNOV1_A010173</name>
</gene>
<sequence length="107" mass="11573">MSPLQSCSPWGFDVGERWKGNMKVRGEEGKAGGERESGNAACQSFPPTARVCNLSGKGYIRERAVVLGEVLTASSLLPPTAEEVLMVSKRGGEERRGCRLFKSVSQQ</sequence>
<accession>A0AAV1G656</accession>
<proteinExistence type="predicted"/>
<protein>
    <submittedName>
        <fullName evidence="1">Uncharacterized protein</fullName>
    </submittedName>
</protein>
<keyword evidence="2" id="KW-1185">Reference proteome</keyword>
<evidence type="ECO:0000313" key="1">
    <source>
        <dbReference type="EMBL" id="CAJ1069516.1"/>
    </source>
</evidence>
<dbReference type="AlphaFoldDB" id="A0AAV1G656"/>
<organism evidence="1 2">
    <name type="scientific">Xyrichtys novacula</name>
    <name type="common">Pearly razorfish</name>
    <name type="synonym">Hemipteronotus novacula</name>
    <dbReference type="NCBI Taxonomy" id="13765"/>
    <lineage>
        <taxon>Eukaryota</taxon>
        <taxon>Metazoa</taxon>
        <taxon>Chordata</taxon>
        <taxon>Craniata</taxon>
        <taxon>Vertebrata</taxon>
        <taxon>Euteleostomi</taxon>
        <taxon>Actinopterygii</taxon>
        <taxon>Neopterygii</taxon>
        <taxon>Teleostei</taxon>
        <taxon>Neoteleostei</taxon>
        <taxon>Acanthomorphata</taxon>
        <taxon>Eupercaria</taxon>
        <taxon>Labriformes</taxon>
        <taxon>Labridae</taxon>
        <taxon>Xyrichtys</taxon>
    </lineage>
</organism>
<evidence type="ECO:0000313" key="2">
    <source>
        <dbReference type="Proteomes" id="UP001178508"/>
    </source>
</evidence>
<dbReference type="EMBL" id="OY660875">
    <property type="protein sequence ID" value="CAJ1069516.1"/>
    <property type="molecule type" value="Genomic_DNA"/>
</dbReference>
<dbReference type="Proteomes" id="UP001178508">
    <property type="component" value="Chromosome 12"/>
</dbReference>